<evidence type="ECO:0000313" key="1">
    <source>
        <dbReference type="EMBL" id="COV36140.1"/>
    </source>
</evidence>
<evidence type="ECO:0000313" key="3">
    <source>
        <dbReference type="Proteomes" id="UP000038802"/>
    </source>
</evidence>
<sequence length="133" mass="13318">MWATSATATSAPGPSIQSASTCAVAAIRWAVLPVTTNVDTPVSSPPSDTGASSLPCSMITCAFVPPNPNDDTAARRGPSAVGHGEFCVGTKNLVDAASIAGFHCEKCRFGGIVARCTASVALMNPAIPAAASR</sequence>
<organism evidence="1 3">
    <name type="scientific">Mycobacterium tuberculosis</name>
    <dbReference type="NCBI Taxonomy" id="1773"/>
    <lineage>
        <taxon>Bacteria</taxon>
        <taxon>Bacillati</taxon>
        <taxon>Actinomycetota</taxon>
        <taxon>Actinomycetes</taxon>
        <taxon>Mycobacteriales</taxon>
        <taxon>Mycobacteriaceae</taxon>
        <taxon>Mycobacterium</taxon>
        <taxon>Mycobacterium tuberculosis complex</taxon>
    </lineage>
</organism>
<dbReference type="EMBL" id="CSAJ01000506">
    <property type="protein sequence ID" value="COW78256.1"/>
    <property type="molecule type" value="Genomic_DNA"/>
</dbReference>
<evidence type="ECO:0000313" key="2">
    <source>
        <dbReference type="EMBL" id="COW78256.1"/>
    </source>
</evidence>
<reference evidence="1" key="1">
    <citation type="submission" date="2015-03" db="EMBL/GenBank/DDBJ databases">
        <authorList>
            <person name="Murphy D."/>
        </authorList>
    </citation>
    <scope>NUCLEOTIDE SEQUENCE [LARGE SCALE GENOMIC DNA]</scope>
    <source>
        <strain evidence="1">K00500041</strain>
    </source>
</reference>
<dbReference type="AlphaFoldDB" id="A0A0U0QYN6"/>
<evidence type="ECO:0000313" key="4">
    <source>
        <dbReference type="Proteomes" id="UP000044938"/>
    </source>
</evidence>
<name>A0A0U0QYN6_MYCTX</name>
<accession>A0A0U0QYN6</accession>
<gene>
    <name evidence="1" type="ORF">ERS007703_01225</name>
    <name evidence="2" type="ORF">ERS007720_03266</name>
</gene>
<proteinExistence type="predicted"/>
<reference evidence="3 4" key="2">
    <citation type="submission" date="2015-03" db="EMBL/GenBank/DDBJ databases">
        <authorList>
            <consortium name="Pathogen Informatics"/>
        </authorList>
    </citation>
    <scope>NUCLEOTIDE SEQUENCE [LARGE SCALE GENOMIC DNA]</scope>
    <source>
        <strain evidence="3">K00500041</strain>
        <strain evidence="2 4">M09401471</strain>
    </source>
</reference>
<dbReference type="Proteomes" id="UP000038802">
    <property type="component" value="Unassembled WGS sequence"/>
</dbReference>
<dbReference type="EMBL" id="CSAE01000097">
    <property type="protein sequence ID" value="COV36140.1"/>
    <property type="molecule type" value="Genomic_DNA"/>
</dbReference>
<protein>
    <submittedName>
        <fullName evidence="1">Uncharacterized protein</fullName>
    </submittedName>
</protein>
<dbReference type="Proteomes" id="UP000044938">
    <property type="component" value="Unassembled WGS sequence"/>
</dbReference>